<evidence type="ECO:0000313" key="2">
    <source>
        <dbReference type="EMBL" id="MTD52497.1"/>
    </source>
</evidence>
<evidence type="ECO:0000313" key="3">
    <source>
        <dbReference type="Proteomes" id="UP000440096"/>
    </source>
</evidence>
<dbReference type="EMBL" id="WMBA01000001">
    <property type="protein sequence ID" value="MTD52497.1"/>
    <property type="molecule type" value="Genomic_DNA"/>
</dbReference>
<proteinExistence type="predicted"/>
<name>A0A6N7YHX0_9PSEU</name>
<protein>
    <recommendedName>
        <fullName evidence="1">SnoaL-like domain-containing protein</fullName>
    </recommendedName>
</protein>
<accession>A0A6N7YHX0</accession>
<dbReference type="InterPro" id="IPR032710">
    <property type="entry name" value="NTF2-like_dom_sf"/>
</dbReference>
<dbReference type="InterPro" id="IPR037401">
    <property type="entry name" value="SnoaL-like"/>
</dbReference>
<keyword evidence="3" id="KW-1185">Reference proteome</keyword>
<comment type="caution">
    <text evidence="2">The sequence shown here is derived from an EMBL/GenBank/DDBJ whole genome shotgun (WGS) entry which is preliminary data.</text>
</comment>
<dbReference type="SUPFAM" id="SSF54427">
    <property type="entry name" value="NTF2-like"/>
    <property type="match status" value="1"/>
</dbReference>
<dbReference type="Proteomes" id="UP000440096">
    <property type="component" value="Unassembled WGS sequence"/>
</dbReference>
<gene>
    <name evidence="2" type="ORF">GKO32_00655</name>
</gene>
<sequence>MTADIERRTDAGAGEDRPRLRAELMSILTGLWYEIDHKGGTSAAAFFTPEAELRFSNAIFQGTAEIAQVYAERSARGPRVSRHLVTNLHLLEVEAERVRAVSVLLLFGEDGEPPRPSTLPVLVGDVFDEFELRDGRWLISSRWIQNLFIGTATELAVPQD</sequence>
<organism evidence="2 3">
    <name type="scientific">Amycolatopsis pithecellobii</name>
    <dbReference type="NCBI Taxonomy" id="664692"/>
    <lineage>
        <taxon>Bacteria</taxon>
        <taxon>Bacillati</taxon>
        <taxon>Actinomycetota</taxon>
        <taxon>Actinomycetes</taxon>
        <taxon>Pseudonocardiales</taxon>
        <taxon>Pseudonocardiaceae</taxon>
        <taxon>Amycolatopsis</taxon>
    </lineage>
</organism>
<dbReference type="Gene3D" id="3.10.450.50">
    <property type="match status" value="1"/>
</dbReference>
<dbReference type="Pfam" id="PF13577">
    <property type="entry name" value="SnoaL_4"/>
    <property type="match status" value="1"/>
</dbReference>
<dbReference type="AlphaFoldDB" id="A0A6N7YHX0"/>
<evidence type="ECO:0000259" key="1">
    <source>
        <dbReference type="Pfam" id="PF13577"/>
    </source>
</evidence>
<reference evidence="2 3" key="1">
    <citation type="submission" date="2019-11" db="EMBL/GenBank/DDBJ databases">
        <title>Draft genome of Amycolatopsis RM579.</title>
        <authorList>
            <person name="Duangmal K."/>
            <person name="Mingma R."/>
        </authorList>
    </citation>
    <scope>NUCLEOTIDE SEQUENCE [LARGE SCALE GENOMIC DNA]</scope>
    <source>
        <strain evidence="2 3">RM579</strain>
    </source>
</reference>
<dbReference type="RefSeq" id="WP_154754753.1">
    <property type="nucleotide sequence ID" value="NZ_WMBA01000001.1"/>
</dbReference>
<feature type="domain" description="SnoaL-like" evidence="1">
    <location>
        <begin position="21"/>
        <end position="142"/>
    </location>
</feature>
<dbReference type="OrthoDB" id="1492465at2"/>